<dbReference type="EMBL" id="AABTCC010000019">
    <property type="protein sequence ID" value="EAI8859516.1"/>
    <property type="molecule type" value="Genomic_DNA"/>
</dbReference>
<feature type="binding site" evidence="11">
    <location>
        <begin position="52"/>
        <end position="55"/>
    </location>
    <ligand>
        <name>substrate</name>
    </ligand>
</feature>
<comment type="cofactor">
    <cofactor evidence="13">
        <name>Zn(2+)</name>
        <dbReference type="ChEBI" id="CHEBI:29105"/>
    </cofactor>
</comment>
<evidence type="ECO:0000256" key="4">
    <source>
        <dbReference type="ARBA" id="ARBA00022801"/>
    </source>
</evidence>
<dbReference type="PIRSF" id="PIRSF004682">
    <property type="entry name" value="GmhB"/>
    <property type="match status" value="1"/>
</dbReference>
<name>A0A5L4J0G1_CAMFE</name>
<dbReference type="FunFam" id="3.40.50.1000:FF:000037">
    <property type="entry name" value="D,D-heptose 1,7-bisphosphate phosphatase"/>
    <property type="match status" value="1"/>
</dbReference>
<dbReference type="InterPro" id="IPR036412">
    <property type="entry name" value="HAD-like_sf"/>
</dbReference>
<dbReference type="PANTHER" id="PTHR42891">
    <property type="entry name" value="D-GLYCERO-BETA-D-MANNO-HEPTOSE-1,7-BISPHOSPHATE 7-PHOSPHATASE"/>
    <property type="match status" value="1"/>
</dbReference>
<keyword evidence="2 9" id="KW-0963">Cytoplasm</keyword>
<evidence type="ECO:0000313" key="19">
    <source>
        <dbReference type="Proteomes" id="UP000557842"/>
    </source>
</evidence>
<feature type="binding site" evidence="13">
    <location>
        <position position="128"/>
    </location>
    <ligand>
        <name>Mg(2+)</name>
        <dbReference type="ChEBI" id="CHEBI:18420"/>
    </ligand>
</feature>
<dbReference type="NCBIfam" id="TIGR00213">
    <property type="entry name" value="GmhB_yaeD"/>
    <property type="match status" value="1"/>
</dbReference>
<evidence type="ECO:0000313" key="17">
    <source>
        <dbReference type="EMBL" id="EAK0468952.1"/>
    </source>
</evidence>
<comment type="subcellular location">
    <subcellularLocation>
        <location evidence="1 9">Cytoplasm</location>
    </subcellularLocation>
</comment>
<evidence type="ECO:0000256" key="7">
    <source>
        <dbReference type="ARBA" id="ARBA00031828"/>
    </source>
</evidence>
<keyword evidence="6 9" id="KW-0119">Carbohydrate metabolism</keyword>
<evidence type="ECO:0000313" key="16">
    <source>
        <dbReference type="EMBL" id="EAK0452676.1"/>
    </source>
</evidence>
<keyword evidence="4 9" id="KW-0378">Hydrolase</keyword>
<dbReference type="GO" id="GO:0005737">
    <property type="term" value="C:cytoplasm"/>
    <property type="evidence" value="ECO:0007669"/>
    <property type="project" value="UniProtKB-SubCell"/>
</dbReference>
<dbReference type="OMA" id="FMIGDKE"/>
<dbReference type="InterPro" id="IPR006543">
    <property type="entry name" value="Histidinol-phos"/>
</dbReference>
<dbReference type="AlphaFoldDB" id="A0A5L4J0G1"/>
<dbReference type="InterPro" id="IPR006549">
    <property type="entry name" value="HAD-SF_hydro_IIIA"/>
</dbReference>
<dbReference type="EMBL" id="AABQDW010000003">
    <property type="protein sequence ID" value="EAI5407630.1"/>
    <property type="molecule type" value="Genomic_DNA"/>
</dbReference>
<accession>A0A5L4J0G1</accession>
<dbReference type="NCBIfam" id="TIGR01662">
    <property type="entry name" value="HAD-SF-IIIA"/>
    <property type="match status" value="1"/>
</dbReference>
<organism evidence="16">
    <name type="scientific">Campylobacter fetus</name>
    <dbReference type="NCBI Taxonomy" id="196"/>
    <lineage>
        <taxon>Bacteria</taxon>
        <taxon>Pseudomonadati</taxon>
        <taxon>Campylobacterota</taxon>
        <taxon>Epsilonproteobacteria</taxon>
        <taxon>Campylobacterales</taxon>
        <taxon>Campylobacteraceae</taxon>
        <taxon>Campylobacter</taxon>
    </lineage>
</organism>
<evidence type="ECO:0000256" key="10">
    <source>
        <dbReference type="PIRSR" id="PIRSR004682-1"/>
    </source>
</evidence>
<evidence type="ECO:0000256" key="12">
    <source>
        <dbReference type="PIRSR" id="PIRSR004682-3"/>
    </source>
</evidence>
<keyword evidence="5 13" id="KW-0862">Zinc</keyword>
<feature type="binding site" evidence="13">
    <location>
        <position position="12"/>
    </location>
    <ligand>
        <name>Mg(2+)</name>
        <dbReference type="ChEBI" id="CHEBI:18420"/>
    </ligand>
</feature>
<evidence type="ECO:0000313" key="18">
    <source>
        <dbReference type="Proteomes" id="UP000535509"/>
    </source>
</evidence>
<comment type="cofactor">
    <cofactor evidence="13">
        <name>Mg(2+)</name>
        <dbReference type="ChEBI" id="CHEBI:18420"/>
    </cofactor>
</comment>
<keyword evidence="18" id="KW-1185">Reference proteome</keyword>
<feature type="active site" description="Proton donor" evidence="10">
    <location>
        <position position="12"/>
    </location>
</feature>
<feature type="active site" description="Nucleophile" evidence="10">
    <location>
        <position position="10"/>
    </location>
</feature>
<feature type="binding site" evidence="13">
    <location>
        <position position="91"/>
    </location>
    <ligand>
        <name>Zn(2+)</name>
        <dbReference type="ChEBI" id="CHEBI:29105"/>
    </ligand>
</feature>
<feature type="binding site" evidence="11">
    <location>
        <begin position="18"/>
        <end position="21"/>
    </location>
    <ligand>
        <name>substrate</name>
    </ligand>
</feature>
<sequence>MKKIKAVFLDRDGVINKDLGYVSKIDDFEFCDGIFEALRGFLKLGFALFIVTNQSGIGRGYYTSDDFLNLTKFMLDEFKKEDIYIKKVYYCPHSPEENCDCRKPKPGMILKALSEFDINLKNSIMIGDKNSDMLAANSAGINNCYLIGETSSLKTALDVYKLVFKECI</sequence>
<dbReference type="NCBIfam" id="TIGR01656">
    <property type="entry name" value="Histidinol-ppas"/>
    <property type="match status" value="1"/>
</dbReference>
<feature type="binding site" evidence="13">
    <location>
        <position position="101"/>
    </location>
    <ligand>
        <name>Zn(2+)</name>
        <dbReference type="ChEBI" id="CHEBI:29105"/>
    </ligand>
</feature>
<feature type="binding site" evidence="13">
    <location>
        <position position="93"/>
    </location>
    <ligand>
        <name>Zn(2+)</name>
        <dbReference type="ChEBI" id="CHEBI:29105"/>
    </ligand>
</feature>
<dbReference type="InterPro" id="IPR023214">
    <property type="entry name" value="HAD_sf"/>
</dbReference>
<protein>
    <recommendedName>
        <fullName evidence="7 9">D,D-heptose 1,7-bisphosphate phosphatase</fullName>
        <ecNumber evidence="9">3.1.3.-</ecNumber>
    </recommendedName>
</protein>
<comment type="caution">
    <text evidence="16">The sequence shown here is derived from an EMBL/GenBank/DDBJ whole genome shotgun (WGS) entry which is preliminary data.</text>
</comment>
<dbReference type="GO" id="GO:0046872">
    <property type="term" value="F:metal ion binding"/>
    <property type="evidence" value="ECO:0007669"/>
    <property type="project" value="UniProtKB-KW"/>
</dbReference>
<evidence type="ECO:0000256" key="8">
    <source>
        <dbReference type="ARBA" id="ARBA00061616"/>
    </source>
</evidence>
<evidence type="ECO:0000256" key="1">
    <source>
        <dbReference type="ARBA" id="ARBA00004496"/>
    </source>
</evidence>
<dbReference type="NCBIfam" id="NF006506">
    <property type="entry name" value="PRK08942.1"/>
    <property type="match status" value="1"/>
</dbReference>
<reference evidence="16 19" key="1">
    <citation type="submission" date="2018-05" db="EMBL/GenBank/DDBJ databases">
        <authorList>
            <consortium name="PulseNet: The National Subtyping Network for Foodborne Disease Surveillance"/>
            <person name="Tarr C.L."/>
            <person name="Trees E."/>
            <person name="Katz L.S."/>
            <person name="Carleton-Romer H.A."/>
            <person name="Stroika S."/>
            <person name="Kucerova Z."/>
            <person name="Roache K.F."/>
            <person name="Sabol A.L."/>
            <person name="Besser J."/>
            <person name="Gerner-Smidt P."/>
        </authorList>
    </citation>
    <scope>NUCLEOTIDE SEQUENCE</scope>
    <source>
        <strain evidence="16">2014D-0197</strain>
        <strain evidence="14 19">2016D-0221</strain>
        <strain evidence="17">D4313</strain>
        <strain evidence="15 18">PNUSAC001503</strain>
    </source>
</reference>
<dbReference type="EMBL" id="AACCXM010000004">
    <property type="protein sequence ID" value="EAK0468952.1"/>
    <property type="molecule type" value="Genomic_DNA"/>
</dbReference>
<proteinExistence type="inferred from homology"/>
<feature type="binding site" evidence="13">
    <location>
        <position position="10"/>
    </location>
    <ligand>
        <name>Mg(2+)</name>
        <dbReference type="ChEBI" id="CHEBI:18420"/>
    </ligand>
</feature>
<evidence type="ECO:0000256" key="6">
    <source>
        <dbReference type="ARBA" id="ARBA00023277"/>
    </source>
</evidence>
<feature type="site" description="Stabilizes the phosphoryl group" evidence="12">
    <location>
        <position position="52"/>
    </location>
</feature>
<dbReference type="EC" id="3.1.3.-" evidence="9"/>
<feature type="site" description="Contributes to substrate recognition" evidence="12">
    <location>
        <position position="102"/>
    </location>
</feature>
<feature type="binding site" evidence="11">
    <location>
        <begin position="102"/>
        <end position="103"/>
    </location>
    <ligand>
        <name>substrate</name>
    </ligand>
</feature>
<evidence type="ECO:0000313" key="15">
    <source>
        <dbReference type="EMBL" id="EAI8859516.1"/>
    </source>
</evidence>
<feature type="binding site" evidence="11">
    <location>
        <position position="129"/>
    </location>
    <ligand>
        <name>substrate</name>
    </ligand>
</feature>
<evidence type="ECO:0000256" key="2">
    <source>
        <dbReference type="ARBA" id="ARBA00022490"/>
    </source>
</evidence>
<dbReference type="SUPFAM" id="SSF56784">
    <property type="entry name" value="HAD-like"/>
    <property type="match status" value="1"/>
</dbReference>
<keyword evidence="3 13" id="KW-0479">Metal-binding</keyword>
<evidence type="ECO:0000256" key="9">
    <source>
        <dbReference type="PIRNR" id="PIRNR004682"/>
    </source>
</evidence>
<evidence type="ECO:0000256" key="5">
    <source>
        <dbReference type="ARBA" id="ARBA00022833"/>
    </source>
</evidence>
<evidence type="ECO:0000256" key="11">
    <source>
        <dbReference type="PIRSR" id="PIRSR004682-2"/>
    </source>
</evidence>
<gene>
    <name evidence="16" type="primary">gmhB</name>
    <name evidence="16" type="ORF">AAH17_03260</name>
    <name evidence="17" type="ORF">AAH24_06215</name>
    <name evidence="14" type="ORF">BVH53_02780</name>
    <name evidence="15" type="ORF">CX802_06730</name>
</gene>
<dbReference type="InterPro" id="IPR004446">
    <property type="entry name" value="Heptose_bisP_phosphatase"/>
</dbReference>
<dbReference type="CDD" id="cd07503">
    <property type="entry name" value="HAD_HisB-N"/>
    <property type="match status" value="1"/>
</dbReference>
<dbReference type="Proteomes" id="UP000535509">
    <property type="component" value="Unassembled WGS sequence"/>
</dbReference>
<dbReference type="GO" id="GO:0005975">
    <property type="term" value="P:carbohydrate metabolic process"/>
    <property type="evidence" value="ECO:0007669"/>
    <property type="project" value="InterPro"/>
</dbReference>
<dbReference type="PANTHER" id="PTHR42891:SF1">
    <property type="entry name" value="D-GLYCERO-BETA-D-MANNO-HEPTOSE-1,7-BISPHOSPHATE 7-PHOSPHATASE"/>
    <property type="match status" value="1"/>
</dbReference>
<dbReference type="EMBL" id="AACCXK010000004">
    <property type="protein sequence ID" value="EAK0452676.1"/>
    <property type="molecule type" value="Genomic_DNA"/>
</dbReference>
<evidence type="ECO:0000256" key="13">
    <source>
        <dbReference type="PIRSR" id="PIRSR004682-4"/>
    </source>
</evidence>
<feature type="binding site" evidence="11">
    <location>
        <begin position="10"/>
        <end position="12"/>
    </location>
    <ligand>
        <name>substrate</name>
    </ligand>
</feature>
<dbReference type="GeneID" id="61065233"/>
<dbReference type="Gene3D" id="3.40.50.1000">
    <property type="entry name" value="HAD superfamily/HAD-like"/>
    <property type="match status" value="1"/>
</dbReference>
<evidence type="ECO:0000313" key="14">
    <source>
        <dbReference type="EMBL" id="EAI5407630.1"/>
    </source>
</evidence>
<feature type="site" description="Stabilizes the phosphoryl group" evidence="12">
    <location>
        <position position="103"/>
    </location>
</feature>
<comment type="similarity">
    <text evidence="8 9">Belongs to the gmhB family.</text>
</comment>
<dbReference type="RefSeq" id="WP_010404164.1">
    <property type="nucleotide sequence ID" value="NZ_AABUZP020000015.1"/>
</dbReference>
<keyword evidence="13" id="KW-0460">Magnesium</keyword>
<dbReference type="Proteomes" id="UP000557842">
    <property type="component" value="Unassembled WGS sequence"/>
</dbReference>
<dbReference type="Pfam" id="PF13242">
    <property type="entry name" value="Hydrolase_like"/>
    <property type="match status" value="1"/>
</dbReference>
<evidence type="ECO:0000256" key="3">
    <source>
        <dbReference type="ARBA" id="ARBA00022723"/>
    </source>
</evidence>
<feature type="binding site" evidence="13">
    <location>
        <position position="99"/>
    </location>
    <ligand>
        <name>Zn(2+)</name>
        <dbReference type="ChEBI" id="CHEBI:29105"/>
    </ligand>
</feature>
<dbReference type="GO" id="GO:0016791">
    <property type="term" value="F:phosphatase activity"/>
    <property type="evidence" value="ECO:0007669"/>
    <property type="project" value="InterPro"/>
</dbReference>
<feature type="binding site" evidence="13">
    <location>
        <position position="129"/>
    </location>
    <ligand>
        <name>Mg(2+)</name>
        <dbReference type="ChEBI" id="CHEBI:18420"/>
    </ligand>
</feature>